<accession>A0A8J8T0I1</accession>
<sequence length="390" mass="45239">MYENSDLISRCIFVSLESVVFLYYFTTTRRFYKTFYRTNSNFSTHAYKKSSLNDSSIEIELLLSTQSRQSSDPYILAMLLLLGTSLAIKLFIRLPLDIYYLTSIYKESDTQQRNTNDDDDVTPYFLADGYFDWWVNRIPRFILHTSMKIGVQVNIVRWEITVINMKARGRGERERWVRAAKGSLHVIIAIEIVAAGLQLANDETLQQIGAIWAKYLITSIPLLAYPLLYLTIKRHYAHQLALSRGLLTQEDIDGVNAAVRHTLYFFVAIGQYQVFRLVNNFVRYNDETNNYVELRLAATTSYFISEIIMLVCLCQSINMVCNTLTHHDQSIRKTIDEHQSGTHSSLMDPVYTTTKSASESSGSKWELHREEYEQRRDSHVKKSIKAMFQQ</sequence>
<name>A0A8J8T0I1_HALGN</name>
<evidence type="ECO:0000313" key="4">
    <source>
        <dbReference type="Proteomes" id="UP000785679"/>
    </source>
</evidence>
<keyword evidence="2" id="KW-0472">Membrane</keyword>
<comment type="caution">
    <text evidence="3">The sequence shown here is derived from an EMBL/GenBank/DDBJ whole genome shotgun (WGS) entry which is preliminary data.</text>
</comment>
<proteinExistence type="predicted"/>
<dbReference type="Proteomes" id="UP000785679">
    <property type="component" value="Unassembled WGS sequence"/>
</dbReference>
<feature type="transmembrane region" description="Helical" evidence="2">
    <location>
        <begin position="182"/>
        <end position="200"/>
    </location>
</feature>
<keyword evidence="4" id="KW-1185">Reference proteome</keyword>
<evidence type="ECO:0000256" key="1">
    <source>
        <dbReference type="SAM" id="MobiDB-lite"/>
    </source>
</evidence>
<feature type="transmembrane region" description="Helical" evidence="2">
    <location>
        <begin position="74"/>
        <end position="92"/>
    </location>
</feature>
<feature type="compositionally biased region" description="Basic and acidic residues" evidence="1">
    <location>
        <begin position="365"/>
        <end position="377"/>
    </location>
</feature>
<evidence type="ECO:0000256" key="2">
    <source>
        <dbReference type="SAM" id="Phobius"/>
    </source>
</evidence>
<protein>
    <submittedName>
        <fullName evidence="3">Uncharacterized protein</fullName>
    </submittedName>
</protein>
<organism evidence="3 4">
    <name type="scientific">Halteria grandinella</name>
    <dbReference type="NCBI Taxonomy" id="5974"/>
    <lineage>
        <taxon>Eukaryota</taxon>
        <taxon>Sar</taxon>
        <taxon>Alveolata</taxon>
        <taxon>Ciliophora</taxon>
        <taxon>Intramacronucleata</taxon>
        <taxon>Spirotrichea</taxon>
        <taxon>Stichotrichia</taxon>
        <taxon>Sporadotrichida</taxon>
        <taxon>Halteriidae</taxon>
        <taxon>Halteria</taxon>
    </lineage>
</organism>
<gene>
    <name evidence="3" type="ORF">FGO68_gene13894</name>
</gene>
<dbReference type="AlphaFoldDB" id="A0A8J8T0I1"/>
<dbReference type="EMBL" id="RRYP01011517">
    <property type="protein sequence ID" value="TNV77674.1"/>
    <property type="molecule type" value="Genomic_DNA"/>
</dbReference>
<evidence type="ECO:0000313" key="3">
    <source>
        <dbReference type="EMBL" id="TNV77674.1"/>
    </source>
</evidence>
<keyword evidence="2" id="KW-1133">Transmembrane helix</keyword>
<feature type="transmembrane region" description="Helical" evidence="2">
    <location>
        <begin position="212"/>
        <end position="232"/>
    </location>
</feature>
<feature type="region of interest" description="Disordered" evidence="1">
    <location>
        <begin position="354"/>
        <end position="390"/>
    </location>
</feature>
<keyword evidence="2" id="KW-0812">Transmembrane</keyword>
<feature type="transmembrane region" description="Helical" evidence="2">
    <location>
        <begin position="7"/>
        <end position="26"/>
    </location>
</feature>
<reference evidence="3" key="1">
    <citation type="submission" date="2019-06" db="EMBL/GenBank/DDBJ databases">
        <authorList>
            <person name="Zheng W."/>
        </authorList>
    </citation>
    <scope>NUCLEOTIDE SEQUENCE</scope>
    <source>
        <strain evidence="3">QDHG01</strain>
    </source>
</reference>
<feature type="compositionally biased region" description="Polar residues" evidence="1">
    <location>
        <begin position="354"/>
        <end position="363"/>
    </location>
</feature>